<evidence type="ECO:0000313" key="2">
    <source>
        <dbReference type="Proteomes" id="UP000288843"/>
    </source>
</evidence>
<comment type="caution">
    <text evidence="1">The sequence shown here is derived from an EMBL/GenBank/DDBJ whole genome shotgun (WGS) entry which is preliminary data.</text>
</comment>
<dbReference type="Proteomes" id="UP000288843">
    <property type="component" value="Unassembled WGS sequence"/>
</dbReference>
<protein>
    <submittedName>
        <fullName evidence="1">Uncharacterized protein</fullName>
    </submittedName>
</protein>
<sequence>MAKLREGGLAIFVAGPSEIIGLVVITERFVSSGEMVILPSGRRFRNGGSPRWLIHNERIYVTMNDGSIINDYSLCFPHWLMPIDGDYFINEDEHQKEREHV</sequence>
<organism evidence="1 2">
    <name type="scientific">Raoultella planticola</name>
    <name type="common">Klebsiella planticola</name>
    <dbReference type="NCBI Taxonomy" id="575"/>
    <lineage>
        <taxon>Bacteria</taxon>
        <taxon>Pseudomonadati</taxon>
        <taxon>Pseudomonadota</taxon>
        <taxon>Gammaproteobacteria</taxon>
        <taxon>Enterobacterales</taxon>
        <taxon>Enterobacteriaceae</taxon>
        <taxon>Klebsiella/Raoultella group</taxon>
        <taxon>Raoultella</taxon>
    </lineage>
</organism>
<evidence type="ECO:0000313" key="1">
    <source>
        <dbReference type="EMBL" id="RWT23707.1"/>
    </source>
</evidence>
<dbReference type="RefSeq" id="WP_099843609.1">
    <property type="nucleotide sequence ID" value="NZ_JAUBKS010000024.1"/>
</dbReference>
<dbReference type="AlphaFoldDB" id="A0A443VPZ1"/>
<proteinExistence type="predicted"/>
<reference evidence="1 2" key="1">
    <citation type="submission" date="2018-06" db="EMBL/GenBank/DDBJ databases">
        <title>Carbapenemase-producing Enterobacteriaceae present in wastewater treatment plant effluent and nearby surface waters in the US.</title>
        <authorList>
            <person name="Mathys D.A."/>
            <person name="Mollenkopf D.F."/>
            <person name="Feicht S.M."/>
            <person name="Adams R.J."/>
            <person name="Albers A.L."/>
            <person name="Stuever D.M."/>
            <person name="Daniels J.B."/>
            <person name="Wittum T.E."/>
        </authorList>
    </citation>
    <scope>NUCLEOTIDE SEQUENCE [LARGE SCALE GENOMIC DNA]</scope>
    <source>
        <strain evidence="1 2">GEO_47_Down_B</strain>
    </source>
</reference>
<dbReference type="EMBL" id="QKOX01000007">
    <property type="protein sequence ID" value="RWT23707.1"/>
    <property type="molecule type" value="Genomic_DNA"/>
</dbReference>
<gene>
    <name evidence="1" type="ORF">DN603_08555</name>
</gene>
<name>A0A443VPZ1_RAOPL</name>
<accession>A0A443VPZ1</accession>